<evidence type="ECO:0000313" key="7">
    <source>
        <dbReference type="RefSeq" id="XP_014667597.1"/>
    </source>
</evidence>
<keyword evidence="3" id="KW-0862">Zinc</keyword>
<keyword evidence="2 4" id="KW-0863">Zinc-finger</keyword>
<dbReference type="Gene3D" id="3.30.60.190">
    <property type="match status" value="1"/>
</dbReference>
<dbReference type="Pfam" id="PF04438">
    <property type="entry name" value="zf-HIT"/>
    <property type="match status" value="1"/>
</dbReference>
<evidence type="ECO:0000256" key="3">
    <source>
        <dbReference type="ARBA" id="ARBA00022833"/>
    </source>
</evidence>
<accession>A0ABM1E5X6</accession>
<keyword evidence="1" id="KW-0479">Metal-binding</keyword>
<proteinExistence type="predicted"/>
<organism evidence="6 7">
    <name type="scientific">Priapulus caudatus</name>
    <name type="common">Priapulid worm</name>
    <dbReference type="NCBI Taxonomy" id="37621"/>
    <lineage>
        <taxon>Eukaryota</taxon>
        <taxon>Metazoa</taxon>
        <taxon>Ecdysozoa</taxon>
        <taxon>Scalidophora</taxon>
        <taxon>Priapulida</taxon>
        <taxon>Priapulimorpha</taxon>
        <taxon>Priapulimorphida</taxon>
        <taxon>Priapulidae</taxon>
        <taxon>Priapulus</taxon>
    </lineage>
</organism>
<dbReference type="PROSITE" id="PS51083">
    <property type="entry name" value="ZF_HIT"/>
    <property type="match status" value="1"/>
</dbReference>
<dbReference type="InterPro" id="IPR007529">
    <property type="entry name" value="Znf_HIT"/>
</dbReference>
<dbReference type="RefSeq" id="XP_014667597.1">
    <property type="nucleotide sequence ID" value="XM_014812111.1"/>
</dbReference>
<dbReference type="InterPro" id="IPR039723">
    <property type="entry name" value="Vps71/ZNHIT1"/>
</dbReference>
<dbReference type="SUPFAM" id="SSF144232">
    <property type="entry name" value="HIT/MYND zinc finger-like"/>
    <property type="match status" value="1"/>
</dbReference>
<sequence length="130" mass="15103">SQLKRSENDNFQVCTTCQPEHAQKAPKFEENFNETVKTKKKKTRCDHFKQRFRKNFAALLEEEAMLATDELNYLSARAPSSKMPERKFCAVCGFPSNYTCVNCGTRYCCVRCLGTHQDTRCQIPFKDTWV</sequence>
<evidence type="ECO:0000313" key="6">
    <source>
        <dbReference type="Proteomes" id="UP000695022"/>
    </source>
</evidence>
<dbReference type="PANTHER" id="PTHR13093">
    <property type="entry name" value="ZINC FINGER HIT DOMAIN CONTAINING PROTEIN 1"/>
    <property type="match status" value="1"/>
</dbReference>
<dbReference type="CDD" id="cd21437">
    <property type="entry name" value="zf-HIT_ZNHIT1_like"/>
    <property type="match status" value="1"/>
</dbReference>
<evidence type="ECO:0000256" key="4">
    <source>
        <dbReference type="PROSITE-ProRule" id="PRU00453"/>
    </source>
</evidence>
<keyword evidence="6" id="KW-1185">Reference proteome</keyword>
<gene>
    <name evidence="7" type="primary">LOC106809138</name>
</gene>
<protein>
    <submittedName>
        <fullName evidence="7">Zinc finger HIT domain-containing protein 1-like</fullName>
    </submittedName>
</protein>
<feature type="domain" description="HIT-type" evidence="5">
    <location>
        <begin position="89"/>
        <end position="121"/>
    </location>
</feature>
<evidence type="ECO:0000256" key="1">
    <source>
        <dbReference type="ARBA" id="ARBA00022723"/>
    </source>
</evidence>
<name>A0ABM1E5X6_PRICU</name>
<feature type="non-terminal residue" evidence="7">
    <location>
        <position position="1"/>
    </location>
</feature>
<reference evidence="7" key="1">
    <citation type="submission" date="2025-08" db="UniProtKB">
        <authorList>
            <consortium name="RefSeq"/>
        </authorList>
    </citation>
    <scope>IDENTIFICATION</scope>
</reference>
<evidence type="ECO:0000256" key="2">
    <source>
        <dbReference type="ARBA" id="ARBA00022771"/>
    </source>
</evidence>
<evidence type="ECO:0000259" key="5">
    <source>
        <dbReference type="PROSITE" id="PS51083"/>
    </source>
</evidence>
<dbReference type="Proteomes" id="UP000695022">
    <property type="component" value="Unplaced"/>
</dbReference>
<dbReference type="GeneID" id="106809138"/>